<name>A0ABP9RZ65_9ACTN</name>
<comment type="subcellular location">
    <subcellularLocation>
        <location evidence="1">Cell membrane</location>
        <topology evidence="1">Single-pass membrane protein</topology>
    </subcellularLocation>
</comment>
<keyword evidence="8" id="KW-0811">Translocation</keyword>
<keyword evidence="3" id="KW-0813">Transport</keyword>
<feature type="compositionally biased region" description="Acidic residues" evidence="10">
    <location>
        <begin position="101"/>
        <end position="134"/>
    </location>
</feature>
<organism evidence="12 13">
    <name type="scientific">Rugosimonospora acidiphila</name>
    <dbReference type="NCBI Taxonomy" id="556531"/>
    <lineage>
        <taxon>Bacteria</taxon>
        <taxon>Bacillati</taxon>
        <taxon>Actinomycetota</taxon>
        <taxon>Actinomycetes</taxon>
        <taxon>Micromonosporales</taxon>
        <taxon>Micromonosporaceae</taxon>
        <taxon>Rugosimonospora</taxon>
    </lineage>
</organism>
<gene>
    <name evidence="12" type="ORF">GCM10023322_40590</name>
</gene>
<comment type="caution">
    <text evidence="12">The sequence shown here is derived from an EMBL/GenBank/DDBJ whole genome shotgun (WGS) entry which is preliminary data.</text>
</comment>
<evidence type="ECO:0000256" key="3">
    <source>
        <dbReference type="ARBA" id="ARBA00022448"/>
    </source>
</evidence>
<keyword evidence="9 11" id="KW-0472">Membrane</keyword>
<evidence type="ECO:0000256" key="4">
    <source>
        <dbReference type="ARBA" id="ARBA00022475"/>
    </source>
</evidence>
<dbReference type="EMBL" id="BAABJQ010000011">
    <property type="protein sequence ID" value="GAA5188887.1"/>
    <property type="molecule type" value="Genomic_DNA"/>
</dbReference>
<dbReference type="InterPro" id="IPR003849">
    <property type="entry name" value="Preprotein_translocase_YajC"/>
</dbReference>
<dbReference type="SMART" id="SM01323">
    <property type="entry name" value="YajC"/>
    <property type="match status" value="1"/>
</dbReference>
<comment type="similarity">
    <text evidence="2">Belongs to the YajC family.</text>
</comment>
<evidence type="ECO:0000313" key="12">
    <source>
        <dbReference type="EMBL" id="GAA5188887.1"/>
    </source>
</evidence>
<dbReference type="Pfam" id="PF02699">
    <property type="entry name" value="YajC"/>
    <property type="match status" value="1"/>
</dbReference>
<accession>A0ABP9RZ65</accession>
<dbReference type="Proteomes" id="UP001501570">
    <property type="component" value="Unassembled WGS sequence"/>
</dbReference>
<feature type="transmembrane region" description="Helical" evidence="11">
    <location>
        <begin position="12"/>
        <end position="30"/>
    </location>
</feature>
<keyword evidence="13" id="KW-1185">Reference proteome</keyword>
<dbReference type="PRINTS" id="PR01853">
    <property type="entry name" value="YAJCTRNLCASE"/>
</dbReference>
<keyword evidence="6" id="KW-0653">Protein transport</keyword>
<evidence type="ECO:0000256" key="11">
    <source>
        <dbReference type="SAM" id="Phobius"/>
    </source>
</evidence>
<evidence type="ECO:0000256" key="6">
    <source>
        <dbReference type="ARBA" id="ARBA00022927"/>
    </source>
</evidence>
<dbReference type="NCBIfam" id="TIGR00739">
    <property type="entry name" value="yajC"/>
    <property type="match status" value="1"/>
</dbReference>
<reference evidence="13" key="1">
    <citation type="journal article" date="2019" name="Int. J. Syst. Evol. Microbiol.">
        <title>The Global Catalogue of Microorganisms (GCM) 10K type strain sequencing project: providing services to taxonomists for standard genome sequencing and annotation.</title>
        <authorList>
            <consortium name="The Broad Institute Genomics Platform"/>
            <consortium name="The Broad Institute Genome Sequencing Center for Infectious Disease"/>
            <person name="Wu L."/>
            <person name="Ma J."/>
        </authorList>
    </citation>
    <scope>NUCLEOTIDE SEQUENCE [LARGE SCALE GENOMIC DNA]</scope>
    <source>
        <strain evidence="13">JCM 18304</strain>
    </source>
</reference>
<evidence type="ECO:0000256" key="10">
    <source>
        <dbReference type="SAM" id="MobiDB-lite"/>
    </source>
</evidence>
<proteinExistence type="inferred from homology"/>
<dbReference type="RefSeq" id="WP_425570918.1">
    <property type="nucleotide sequence ID" value="NZ_BAABJQ010000011.1"/>
</dbReference>
<protein>
    <recommendedName>
        <fullName evidence="14">Preprotein translocase subunit YajC</fullName>
    </recommendedName>
</protein>
<evidence type="ECO:0000256" key="8">
    <source>
        <dbReference type="ARBA" id="ARBA00023010"/>
    </source>
</evidence>
<sequence length="144" mass="15830">MPLAASSSSGSFLPFVFIILLFGAMYLLFIRPQQRRNRATQAMQSQLGPGDEVMTGSGVYGIVAEVDDEEGTISLEVSEGVIIRFARGAIARTVTPAVRDEEAEVEEEEPDYDTDEADEANQVAEADETEETDETDHKVIERKD</sequence>
<evidence type="ECO:0000256" key="7">
    <source>
        <dbReference type="ARBA" id="ARBA00022989"/>
    </source>
</evidence>
<feature type="region of interest" description="Disordered" evidence="10">
    <location>
        <begin position="97"/>
        <end position="144"/>
    </location>
</feature>
<keyword evidence="4" id="KW-1003">Cell membrane</keyword>
<keyword evidence="7 11" id="KW-1133">Transmembrane helix</keyword>
<evidence type="ECO:0008006" key="14">
    <source>
        <dbReference type="Google" id="ProtNLM"/>
    </source>
</evidence>
<dbReference type="PANTHER" id="PTHR33909">
    <property type="entry name" value="SEC TRANSLOCON ACCESSORY COMPLEX SUBUNIT YAJC"/>
    <property type="match status" value="1"/>
</dbReference>
<evidence type="ECO:0000256" key="5">
    <source>
        <dbReference type="ARBA" id="ARBA00022692"/>
    </source>
</evidence>
<keyword evidence="5 11" id="KW-0812">Transmembrane</keyword>
<evidence type="ECO:0000256" key="2">
    <source>
        <dbReference type="ARBA" id="ARBA00006742"/>
    </source>
</evidence>
<evidence type="ECO:0000256" key="1">
    <source>
        <dbReference type="ARBA" id="ARBA00004162"/>
    </source>
</evidence>
<evidence type="ECO:0000256" key="9">
    <source>
        <dbReference type="ARBA" id="ARBA00023136"/>
    </source>
</evidence>
<dbReference type="PANTHER" id="PTHR33909:SF1">
    <property type="entry name" value="SEC TRANSLOCON ACCESSORY COMPLEX SUBUNIT YAJC"/>
    <property type="match status" value="1"/>
</dbReference>
<evidence type="ECO:0000313" key="13">
    <source>
        <dbReference type="Proteomes" id="UP001501570"/>
    </source>
</evidence>
<feature type="compositionally biased region" description="Basic and acidic residues" evidence="10">
    <location>
        <begin position="135"/>
        <end position="144"/>
    </location>
</feature>